<organism evidence="3 4">
    <name type="scientific">Flavobacterium laiguense</name>
    <dbReference type="NCBI Taxonomy" id="2169409"/>
    <lineage>
        <taxon>Bacteria</taxon>
        <taxon>Pseudomonadati</taxon>
        <taxon>Bacteroidota</taxon>
        <taxon>Flavobacteriia</taxon>
        <taxon>Flavobacteriales</taxon>
        <taxon>Flavobacteriaceae</taxon>
        <taxon>Flavobacterium</taxon>
    </lineage>
</organism>
<evidence type="ECO:0000313" key="3">
    <source>
        <dbReference type="EMBL" id="PWA11324.1"/>
    </source>
</evidence>
<dbReference type="InterPro" id="IPR025665">
    <property type="entry name" value="Beta-barrel_OMP_2"/>
</dbReference>
<dbReference type="AlphaFoldDB" id="A0A2U1K2A5"/>
<feature type="domain" description="Outer membrane protein beta-barrel" evidence="2">
    <location>
        <begin position="24"/>
        <end position="164"/>
    </location>
</feature>
<evidence type="ECO:0000313" key="4">
    <source>
        <dbReference type="Proteomes" id="UP000245618"/>
    </source>
</evidence>
<dbReference type="EMBL" id="QCZH01000001">
    <property type="protein sequence ID" value="PWA11324.1"/>
    <property type="molecule type" value="Genomic_DNA"/>
</dbReference>
<sequence>MRSLKILLLSAFIILASNAVSAQAFGVRAGANISDISVNGLNTDAKTGLYVGVYKEIPLVKSLLFIQPEIQYSQEGFSTPTTDVKIDYITVPILAKVYAVKLLSFETGPQFGFPISDNLDNFVALKNLDTNSVVTSWAFGMSLNLPLGLSINGRYISSLNDTFDNVDGKNQVFQVGAAFQF</sequence>
<gene>
    <name evidence="3" type="ORF">DB891_00435</name>
</gene>
<dbReference type="RefSeq" id="WP_116759495.1">
    <property type="nucleotide sequence ID" value="NZ_QCZH01000001.1"/>
</dbReference>
<protein>
    <recommendedName>
        <fullName evidence="2">Outer membrane protein beta-barrel domain-containing protein</fullName>
    </recommendedName>
</protein>
<accession>A0A2U1K2A5</accession>
<feature type="chain" id="PRO_5015556938" description="Outer membrane protein beta-barrel domain-containing protein" evidence="1">
    <location>
        <begin position="23"/>
        <end position="181"/>
    </location>
</feature>
<reference evidence="3 4" key="1">
    <citation type="submission" date="2018-04" db="EMBL/GenBank/DDBJ databases">
        <title>Flavobacterium sp. nov., isolated from glacier ice.</title>
        <authorList>
            <person name="Liu Q."/>
            <person name="Xin Y.-H."/>
        </authorList>
    </citation>
    <scope>NUCLEOTIDE SEQUENCE [LARGE SCALE GENOMIC DNA]</scope>
    <source>
        <strain evidence="3 4">LB2P30</strain>
    </source>
</reference>
<keyword evidence="1" id="KW-0732">Signal</keyword>
<proteinExistence type="predicted"/>
<comment type="caution">
    <text evidence="3">The sequence shown here is derived from an EMBL/GenBank/DDBJ whole genome shotgun (WGS) entry which is preliminary data.</text>
</comment>
<feature type="signal peptide" evidence="1">
    <location>
        <begin position="1"/>
        <end position="22"/>
    </location>
</feature>
<evidence type="ECO:0000256" key="1">
    <source>
        <dbReference type="SAM" id="SignalP"/>
    </source>
</evidence>
<evidence type="ECO:0000259" key="2">
    <source>
        <dbReference type="Pfam" id="PF13568"/>
    </source>
</evidence>
<name>A0A2U1K2A5_9FLAO</name>
<keyword evidence="4" id="KW-1185">Reference proteome</keyword>
<dbReference type="Pfam" id="PF13568">
    <property type="entry name" value="OMP_b-brl_2"/>
    <property type="match status" value="1"/>
</dbReference>
<dbReference type="Proteomes" id="UP000245618">
    <property type="component" value="Unassembled WGS sequence"/>
</dbReference>
<dbReference type="OrthoDB" id="947434at2"/>